<evidence type="ECO:0000313" key="2">
    <source>
        <dbReference type="Proteomes" id="UP000278627"/>
    </source>
</evidence>
<protein>
    <submittedName>
        <fullName evidence="3">ShKT domain-containing protein</fullName>
    </submittedName>
</protein>
<dbReference type="InterPro" id="IPR036383">
    <property type="entry name" value="TSP1_rpt_sf"/>
</dbReference>
<proteinExistence type="predicted"/>
<accession>A0A0N4TYT8</accession>
<organism evidence="3">
    <name type="scientific">Brugia pahangi</name>
    <name type="common">Filarial nematode worm</name>
    <dbReference type="NCBI Taxonomy" id="6280"/>
    <lineage>
        <taxon>Eukaryota</taxon>
        <taxon>Metazoa</taxon>
        <taxon>Ecdysozoa</taxon>
        <taxon>Nematoda</taxon>
        <taxon>Chromadorea</taxon>
        <taxon>Rhabditida</taxon>
        <taxon>Spirurina</taxon>
        <taxon>Spiruromorpha</taxon>
        <taxon>Filarioidea</taxon>
        <taxon>Onchocercidae</taxon>
        <taxon>Brugia</taxon>
    </lineage>
</organism>
<name>A0A0N4TYT8_BRUPA</name>
<dbReference type="AlphaFoldDB" id="A0A0N4TYT8"/>
<dbReference type="InterPro" id="IPR000884">
    <property type="entry name" value="TSP1_rpt"/>
</dbReference>
<dbReference type="WBParaSite" id="BPAG_0001419401-mRNA-1">
    <property type="protein sequence ID" value="BPAG_0001419401-mRNA-1"/>
    <property type="gene ID" value="BPAG_0001419401"/>
</dbReference>
<dbReference type="SUPFAM" id="SSF82895">
    <property type="entry name" value="TSP-1 type 1 repeat"/>
    <property type="match status" value="1"/>
</dbReference>
<reference evidence="3" key="1">
    <citation type="submission" date="2017-02" db="UniProtKB">
        <authorList>
            <consortium name="WormBaseParasite"/>
        </authorList>
    </citation>
    <scope>IDENTIFICATION</scope>
</reference>
<keyword evidence="2" id="KW-1185">Reference proteome</keyword>
<evidence type="ECO:0000313" key="1">
    <source>
        <dbReference type="EMBL" id="VDN95307.1"/>
    </source>
</evidence>
<dbReference type="STRING" id="6280.A0A0N4TYT8"/>
<sequence length="332" mass="38141">MDVMLEYAAFISSSFLAVKLSPIAADDHIENVNDNKEENPLKQRNDLNDDVYSESYEEQSDNAIRTNFGNVSAVEEATTASTIKGMSKMLTRNLKKLRTDSGTVSFSKRPKSLRQTKLQQIKKEFTSEENEEKHLEKNLPLEVEKQHTERTNSVVVVFHEKAKMQKPMNRLKIITLSGFKDEDHFSQWNNWSPCRRPGERSIRRRKCYNLQKCVGALMEVKKCPITIKEEVKLKEAVPDDHGLQTTINREGLLTSVLPERLNIANKTDLRTAILHGISSQLQQQSHSEKEFKEKTDEKVWSPWRGVCQSRDCLATDNAKCKGPFFRYCTISC</sequence>
<reference evidence="1 2" key="2">
    <citation type="submission" date="2018-11" db="EMBL/GenBank/DDBJ databases">
        <authorList>
            <consortium name="Pathogen Informatics"/>
        </authorList>
    </citation>
    <scope>NUCLEOTIDE SEQUENCE [LARGE SCALE GENOMIC DNA]</scope>
</reference>
<gene>
    <name evidence="1" type="ORF">BPAG_LOCUS14122</name>
</gene>
<evidence type="ECO:0000313" key="3">
    <source>
        <dbReference type="WBParaSite" id="BPAG_0001419401-mRNA-1"/>
    </source>
</evidence>
<dbReference type="Proteomes" id="UP000278627">
    <property type="component" value="Unassembled WGS sequence"/>
</dbReference>
<dbReference type="PROSITE" id="PS50092">
    <property type="entry name" value="TSP1"/>
    <property type="match status" value="1"/>
</dbReference>
<dbReference type="EMBL" id="UZAD01013524">
    <property type="protein sequence ID" value="VDN95307.1"/>
    <property type="molecule type" value="Genomic_DNA"/>
</dbReference>